<dbReference type="Pfam" id="PF00234">
    <property type="entry name" value="Tryp_alpha_amyl"/>
    <property type="match status" value="1"/>
</dbReference>
<evidence type="ECO:0000256" key="4">
    <source>
        <dbReference type="SAM" id="SignalP"/>
    </source>
</evidence>
<dbReference type="PANTHER" id="PTHR33214:SF34">
    <property type="entry name" value="NON-SPECIFIC LIPID-TRANSFER PROTEIN 2"/>
    <property type="match status" value="1"/>
</dbReference>
<feature type="chain" id="PRO_5010805708" evidence="4">
    <location>
        <begin position="26"/>
        <end position="98"/>
    </location>
</feature>
<gene>
    <name evidence="7" type="primary">LOC107403162</name>
    <name evidence="6" type="ORF">ZEAMMB73_Zm00001d027332</name>
</gene>
<reference evidence="6 8" key="1">
    <citation type="submission" date="2015-12" db="EMBL/GenBank/DDBJ databases">
        <title>Update maize B73 reference genome by single molecule sequencing technologies.</title>
        <authorList>
            <consortium name="Maize Genome Sequencing Project"/>
            <person name="Ware D."/>
        </authorList>
    </citation>
    <scope>NUCLEOTIDE SEQUENCE [LARGE SCALE GENOMIC DNA]</scope>
    <source>
        <strain evidence="8">cv. B73</strain>
        <tissue evidence="6">Seedling</tissue>
    </source>
</reference>
<dbReference type="Gramene" id="Zm00001eb000850_T001">
    <property type="protein sequence ID" value="Zm00001eb000850_P001"/>
    <property type="gene ID" value="Zm00001eb000850"/>
</dbReference>
<dbReference type="GO" id="GO:0008289">
    <property type="term" value="F:lipid binding"/>
    <property type="evidence" value="ECO:0007669"/>
    <property type="project" value="UniProtKB-KW"/>
</dbReference>
<feature type="signal peptide" evidence="4">
    <location>
        <begin position="1"/>
        <end position="25"/>
    </location>
</feature>
<dbReference type="OMA" id="HETCLCT"/>
<evidence type="ECO:0007829" key="9">
    <source>
        <dbReference type="PeptideAtlas" id="A0A1D6JKW8"/>
    </source>
</evidence>
<evidence type="ECO:0000256" key="1">
    <source>
        <dbReference type="ARBA" id="ARBA00009707"/>
    </source>
</evidence>
<evidence type="ECO:0000259" key="5">
    <source>
        <dbReference type="SMART" id="SM00499"/>
    </source>
</evidence>
<dbReference type="SMART" id="SM00499">
    <property type="entry name" value="AAI"/>
    <property type="match status" value="1"/>
</dbReference>
<dbReference type="OrthoDB" id="665742at2759"/>
<reference evidence="7" key="2">
    <citation type="submission" date="2019-07" db="EMBL/GenBank/DDBJ databases">
        <authorList>
            <person name="Seetharam A."/>
            <person name="Woodhouse M."/>
            <person name="Cannon E."/>
        </authorList>
    </citation>
    <scope>NUCLEOTIDE SEQUENCE [LARGE SCALE GENOMIC DNA]</scope>
    <source>
        <strain evidence="7">cv. B73</strain>
    </source>
</reference>
<keyword evidence="9" id="KW-1267">Proteomics identification</keyword>
<dbReference type="CDD" id="cd01959">
    <property type="entry name" value="nsLTP2"/>
    <property type="match status" value="1"/>
</dbReference>
<dbReference type="SMR" id="A0A1D6JKW8"/>
<reference evidence="7" key="3">
    <citation type="submission" date="2021-05" db="UniProtKB">
        <authorList>
            <consortium name="EnsemblPlants"/>
        </authorList>
    </citation>
    <scope>IDENTIFICATION</scope>
    <source>
        <strain evidence="7">cv. B73</strain>
    </source>
</reference>
<evidence type="ECO:0000256" key="3">
    <source>
        <dbReference type="ARBA" id="ARBA00023121"/>
    </source>
</evidence>
<dbReference type="eggNOG" id="ENOG502S3N0">
    <property type="taxonomic scope" value="Eukaryota"/>
</dbReference>
<feature type="domain" description="Bifunctional inhibitor/plant lipid transfer protein/seed storage helical" evidence="5">
    <location>
        <begin position="33"/>
        <end position="98"/>
    </location>
</feature>
<accession>A0A1D6JKW8</accession>
<dbReference type="GO" id="GO:0006869">
    <property type="term" value="P:lipid transport"/>
    <property type="evidence" value="ECO:0007669"/>
    <property type="project" value="InterPro"/>
</dbReference>
<evidence type="ECO:0000313" key="8">
    <source>
        <dbReference type="Proteomes" id="UP000007305"/>
    </source>
</evidence>
<keyword evidence="4" id="KW-0732">Signal</keyword>
<dbReference type="SUPFAM" id="SSF47699">
    <property type="entry name" value="Bifunctional inhibitor/lipid-transfer protein/seed storage 2S albumin"/>
    <property type="match status" value="1"/>
</dbReference>
<sequence length="98" mass="9864">MAKQQQQGMAAVALVVLVVLATAAAETASAASCNAGQLAACAPAITAGARPSASCCSNLKAQQGCFCQFVKNPTYGRYINSPNARKVVASCGVSVPRC</sequence>
<dbReference type="GeneID" id="107403162"/>
<dbReference type="AlphaFoldDB" id="A0A1D6JKW8"/>
<organism evidence="6">
    <name type="scientific">Zea mays</name>
    <name type="common">Maize</name>
    <dbReference type="NCBI Taxonomy" id="4577"/>
    <lineage>
        <taxon>Eukaryota</taxon>
        <taxon>Viridiplantae</taxon>
        <taxon>Streptophyta</taxon>
        <taxon>Embryophyta</taxon>
        <taxon>Tracheophyta</taxon>
        <taxon>Spermatophyta</taxon>
        <taxon>Magnoliopsida</taxon>
        <taxon>Liliopsida</taxon>
        <taxon>Poales</taxon>
        <taxon>Poaceae</taxon>
        <taxon>PACMAD clade</taxon>
        <taxon>Panicoideae</taxon>
        <taxon>Andropogonodae</taxon>
        <taxon>Andropogoneae</taxon>
        <taxon>Tripsacinae</taxon>
        <taxon>Zea</taxon>
    </lineage>
</organism>
<evidence type="ECO:0000313" key="6">
    <source>
        <dbReference type="EMBL" id="ONL92812.1"/>
    </source>
</evidence>
<proteinExistence type="evidence at protein level"/>
<dbReference type="RefSeq" id="NP_001308375.1">
    <property type="nucleotide sequence ID" value="NM_001321446.1"/>
</dbReference>
<dbReference type="PaxDb" id="4577-GRMZM2G137329_P01"/>
<dbReference type="InterPro" id="IPR033872">
    <property type="entry name" value="nsLTP2"/>
</dbReference>
<comment type="similarity">
    <text evidence="1">Belongs to the plant LTP family. B11E subfamily.</text>
</comment>
<name>A0A1D6JKW8_MAIZE</name>
<evidence type="ECO:0000256" key="2">
    <source>
        <dbReference type="ARBA" id="ARBA00022448"/>
    </source>
</evidence>
<evidence type="ECO:0000313" key="7">
    <source>
        <dbReference type="EnsemblPlants" id="Zm00001eb000850_P001"/>
    </source>
</evidence>
<protein>
    <submittedName>
        <fullName evidence="6">Nonspecific lipid-transfer protein</fullName>
    </submittedName>
</protein>
<dbReference type="KEGG" id="zma:107403162"/>
<dbReference type="Gene3D" id="1.10.110.10">
    <property type="entry name" value="Plant lipid-transfer and hydrophobic proteins"/>
    <property type="match status" value="1"/>
</dbReference>
<dbReference type="Proteomes" id="UP000007305">
    <property type="component" value="Chromosome 1"/>
</dbReference>
<dbReference type="ExpressionAtlas" id="A0A1D6JKW8">
    <property type="expression patterns" value="baseline and differential"/>
</dbReference>
<keyword evidence="3" id="KW-0446">Lipid-binding</keyword>
<dbReference type="EnsemblPlants" id="Zm00001eb000850_T001">
    <property type="protein sequence ID" value="Zm00001eb000850_P001"/>
    <property type="gene ID" value="Zm00001eb000850"/>
</dbReference>
<keyword evidence="8" id="KW-1185">Reference proteome</keyword>
<dbReference type="PANTHER" id="PTHR33214">
    <property type="entry name" value="BIFUNCTIONAL INHIBITOR/LIPID-TRANSFER PROTEIN/SEED STORAGE 2S ALBUMIN SUPERFAMILY PROTEIN"/>
    <property type="match status" value="1"/>
</dbReference>
<dbReference type="EMBL" id="CM007647">
    <property type="protein sequence ID" value="ONL92812.1"/>
    <property type="molecule type" value="Genomic_DNA"/>
</dbReference>
<dbReference type="InterPro" id="IPR016140">
    <property type="entry name" value="Bifunc_inhib/LTP/seed_store"/>
</dbReference>
<keyword evidence="2" id="KW-0813">Transport</keyword>
<dbReference type="InterPro" id="IPR036312">
    <property type="entry name" value="Bifun_inhib/LTP/seed_sf"/>
</dbReference>